<dbReference type="InterPro" id="IPR041168">
    <property type="entry name" value="LodA_N"/>
</dbReference>
<proteinExistence type="predicted"/>
<evidence type="ECO:0000256" key="1">
    <source>
        <dbReference type="SAM" id="MobiDB-lite"/>
    </source>
</evidence>
<dbReference type="InterPro" id="IPR041173">
    <property type="entry name" value="LodA_C"/>
</dbReference>
<comment type="caution">
    <text evidence="4">The sequence shown here is derived from an EMBL/GenBank/DDBJ whole genome shotgun (WGS) entry which is preliminary data.</text>
</comment>
<keyword evidence="5" id="KW-1185">Reference proteome</keyword>
<organism evidence="4 5">
    <name type="scientific">Flavivirga jejuensis</name>
    <dbReference type="NCBI Taxonomy" id="870487"/>
    <lineage>
        <taxon>Bacteria</taxon>
        <taxon>Pseudomonadati</taxon>
        <taxon>Bacteroidota</taxon>
        <taxon>Flavobacteriia</taxon>
        <taxon>Flavobacteriales</taxon>
        <taxon>Flavobacteriaceae</taxon>
        <taxon>Flavivirga</taxon>
    </lineage>
</organism>
<dbReference type="Proteomes" id="UP001176806">
    <property type="component" value="Unassembled WGS sequence"/>
</dbReference>
<dbReference type="Pfam" id="PF18417">
    <property type="entry name" value="LodA_C"/>
    <property type="match status" value="1"/>
</dbReference>
<evidence type="ECO:0000313" key="5">
    <source>
        <dbReference type="Proteomes" id="UP001176806"/>
    </source>
</evidence>
<dbReference type="RefSeq" id="WP_303301520.1">
    <property type="nucleotide sequence ID" value="NZ_BAABDA010000050.1"/>
</dbReference>
<accession>A0ABT8WMN3</accession>
<feature type="domain" description="L-Lysine epsilon oxidase N-terminal" evidence="2">
    <location>
        <begin position="10"/>
        <end position="299"/>
    </location>
</feature>
<reference evidence="4" key="1">
    <citation type="submission" date="2023-07" db="EMBL/GenBank/DDBJ databases">
        <title>Two novel species in the genus Flavivirga.</title>
        <authorList>
            <person name="Kwon K."/>
        </authorList>
    </citation>
    <scope>NUCLEOTIDE SEQUENCE</scope>
    <source>
        <strain evidence="4">KACC 14158</strain>
    </source>
</reference>
<gene>
    <name evidence="4" type="ORF">Q4Q40_09300</name>
</gene>
<sequence>MSNDLNFRIHPAIGIARVGNSDEYYLAPETAAGDTSGDISGGLPIKKGTESTTITSDDLRDNTTEQKFKRQAARFKIYQYAAITGEETYPLGPDATLQEVKIGSSVNGQMVTDIIWSVHMANKKAQFYESDPAGGGGATTFSNGNLPPLRNPDYPTAGAPAADPQRLKSLFIDPGPRTISGVNTPAVAFDKDTTASYYNDISKTVSEIANYPKSFPGDAFNDLIEPQGPITSLGELQTDEFGRLIVTGGYGKSANWGKQKLTGPVDNNGWFDDAGDGPVSAVIVLSDGSQLAVQGSAWVAATDPSYAPQIKNVVSLWEDIYDAWVRDLRLIPELYDGTSFNDNYIPGFDNQVTGVFEGAELQQWIANLPLYPGSTSGGNPHAGRPTTYNSGSPTNKFFTLLRNPNQDQFDIYAPDGSPSPYMPLSLGDSGQSFLSVTKTQYFFLTQWSLKKCNETSSVLGAGELLDQNTLLNCLGGRFSPGIDLTWIVRNKDLYIDDWENSNTGPFRINSQQLDYGNITPGQAFLTEGYVPFHSTTGIQPGDILKLMAIPWHTDYNSCANHPPSTNETTVYPTSAPPSYGPSSYDDYSFWSWPAQRPVAVFTSTKPYTEKAQWFTLRGPGTDPIKDPSVPKSSGTPEQNVCRYQSIEDIMTNWQKIGVVMEATTIDGIDDFGYPTGWYLEAESQFEDGESVPPWPNFLPKSS</sequence>
<dbReference type="EMBL" id="JAUOEL010000003">
    <property type="protein sequence ID" value="MDO5974378.1"/>
    <property type="molecule type" value="Genomic_DNA"/>
</dbReference>
<evidence type="ECO:0000313" key="4">
    <source>
        <dbReference type="EMBL" id="MDO5974378.1"/>
    </source>
</evidence>
<evidence type="ECO:0000259" key="2">
    <source>
        <dbReference type="Pfam" id="PF17990"/>
    </source>
</evidence>
<name>A0ABT8WMN3_9FLAO</name>
<feature type="region of interest" description="Disordered" evidence="1">
    <location>
        <begin position="618"/>
        <end position="637"/>
    </location>
</feature>
<evidence type="ECO:0000259" key="3">
    <source>
        <dbReference type="Pfam" id="PF18417"/>
    </source>
</evidence>
<feature type="domain" description="L-lysine epsilon oxidase C-terminal" evidence="3">
    <location>
        <begin position="425"/>
        <end position="568"/>
    </location>
</feature>
<protein>
    <submittedName>
        <fullName evidence="4">LodA/GoxA family CTQ-dependent oxidase</fullName>
    </submittedName>
</protein>
<dbReference type="Pfam" id="PF17990">
    <property type="entry name" value="LodA_N"/>
    <property type="match status" value="1"/>
</dbReference>